<organism evidence="1 2">
    <name type="scientific">Clavispora lusitaniae (strain ATCC 42720)</name>
    <name type="common">Yeast</name>
    <name type="synonym">Candida lusitaniae</name>
    <dbReference type="NCBI Taxonomy" id="306902"/>
    <lineage>
        <taxon>Eukaryota</taxon>
        <taxon>Fungi</taxon>
        <taxon>Dikarya</taxon>
        <taxon>Ascomycota</taxon>
        <taxon>Saccharomycotina</taxon>
        <taxon>Pichiomycetes</taxon>
        <taxon>Metschnikowiaceae</taxon>
        <taxon>Clavispora</taxon>
    </lineage>
</organism>
<dbReference type="KEGG" id="clu:CLUG_00859"/>
<proteinExistence type="predicted"/>
<accession>C4XY36</accession>
<dbReference type="VEuPathDB" id="FungiDB:CLUG_00859"/>
<protein>
    <submittedName>
        <fullName evidence="1">Uncharacterized protein</fullName>
    </submittedName>
</protein>
<reference evidence="1 2" key="1">
    <citation type="journal article" date="2009" name="Nature">
        <title>Evolution of pathogenicity and sexual reproduction in eight Candida genomes.</title>
        <authorList>
            <person name="Butler G."/>
            <person name="Rasmussen M.D."/>
            <person name="Lin M.F."/>
            <person name="Santos M.A."/>
            <person name="Sakthikumar S."/>
            <person name="Munro C.A."/>
            <person name="Rheinbay E."/>
            <person name="Grabherr M."/>
            <person name="Forche A."/>
            <person name="Reedy J.L."/>
            <person name="Agrafioti I."/>
            <person name="Arnaud M.B."/>
            <person name="Bates S."/>
            <person name="Brown A.J."/>
            <person name="Brunke S."/>
            <person name="Costanzo M.C."/>
            <person name="Fitzpatrick D.A."/>
            <person name="de Groot P.W."/>
            <person name="Harris D."/>
            <person name="Hoyer L.L."/>
            <person name="Hube B."/>
            <person name="Klis F.M."/>
            <person name="Kodira C."/>
            <person name="Lennard N."/>
            <person name="Logue M.E."/>
            <person name="Martin R."/>
            <person name="Neiman A.M."/>
            <person name="Nikolaou E."/>
            <person name="Quail M.A."/>
            <person name="Quinn J."/>
            <person name="Santos M.C."/>
            <person name="Schmitzberger F.F."/>
            <person name="Sherlock G."/>
            <person name="Shah P."/>
            <person name="Silverstein K.A."/>
            <person name="Skrzypek M.S."/>
            <person name="Soll D."/>
            <person name="Staggs R."/>
            <person name="Stansfield I."/>
            <person name="Stumpf M.P."/>
            <person name="Sudbery P.E."/>
            <person name="Srikantha T."/>
            <person name="Zeng Q."/>
            <person name="Berman J."/>
            <person name="Berriman M."/>
            <person name="Heitman J."/>
            <person name="Gow N.A."/>
            <person name="Lorenz M.C."/>
            <person name="Birren B.W."/>
            <person name="Kellis M."/>
            <person name="Cuomo C.A."/>
        </authorList>
    </citation>
    <scope>NUCLEOTIDE SEQUENCE [LARGE SCALE GENOMIC DNA]</scope>
    <source>
        <strain evidence="1 2">ATCC 42720</strain>
    </source>
</reference>
<name>C4XY36_CLAL4</name>
<dbReference type="InParanoid" id="C4XY36"/>
<dbReference type="HOGENOM" id="CLU_1610574_0_0_1"/>
<evidence type="ECO:0000313" key="1">
    <source>
        <dbReference type="EMBL" id="EEQ36736.1"/>
    </source>
</evidence>
<dbReference type="AlphaFoldDB" id="C4XY36"/>
<dbReference type="EMBL" id="CH408076">
    <property type="protein sequence ID" value="EEQ36736.1"/>
    <property type="molecule type" value="Genomic_DNA"/>
</dbReference>
<sequence length="165" mass="18768">MISPALEYAELRRSYKFREPKAKVGRVCEKNWETFRRHKQQQAPSVGGQPIRLGHFEEGAPSLVRSEGIPVKEKCDISSPRYVRGNSAGFFFFFFFFSLSLRLSGHVPSSQAIYRDWPTATDSFVSICKPVTAYLSIRPSMASCACSIQLRSFKFAGHEFMACFF</sequence>
<dbReference type="Proteomes" id="UP000007703">
    <property type="component" value="Unassembled WGS sequence"/>
</dbReference>
<evidence type="ECO:0000313" key="2">
    <source>
        <dbReference type="Proteomes" id="UP000007703"/>
    </source>
</evidence>
<gene>
    <name evidence="1" type="ORF">CLUG_00859</name>
</gene>